<keyword evidence="7" id="KW-1185">Reference proteome</keyword>
<accession>A0ABT2VR20</accession>
<dbReference type="CDD" id="cd02440">
    <property type="entry name" value="AdoMet_MTases"/>
    <property type="match status" value="1"/>
</dbReference>
<evidence type="ECO:0000313" key="7">
    <source>
        <dbReference type="Proteomes" id="UP001209257"/>
    </source>
</evidence>
<organism evidence="6 7">
    <name type="scientific">Alteromonas salexigens</name>
    <dbReference type="NCBI Taxonomy" id="2982530"/>
    <lineage>
        <taxon>Bacteria</taxon>
        <taxon>Pseudomonadati</taxon>
        <taxon>Pseudomonadota</taxon>
        <taxon>Gammaproteobacteria</taxon>
        <taxon>Alteromonadales</taxon>
        <taxon>Alteromonadaceae</taxon>
        <taxon>Alteromonas/Salinimonas group</taxon>
        <taxon>Alteromonas</taxon>
    </lineage>
</organism>
<evidence type="ECO:0000256" key="2">
    <source>
        <dbReference type="ARBA" id="ARBA00022603"/>
    </source>
</evidence>
<dbReference type="SUPFAM" id="SSF53335">
    <property type="entry name" value="S-adenosyl-L-methionine-dependent methyltransferases"/>
    <property type="match status" value="1"/>
</dbReference>
<dbReference type="PANTHER" id="PTHR43667">
    <property type="entry name" value="CYCLOPROPANE-FATTY-ACYL-PHOSPHOLIPID SYNTHASE"/>
    <property type="match status" value="1"/>
</dbReference>
<keyword evidence="4" id="KW-0949">S-adenosyl-L-methionine</keyword>
<dbReference type="InterPro" id="IPR050723">
    <property type="entry name" value="CFA/CMAS"/>
</dbReference>
<comment type="caution">
    <text evidence="6">The sequence shown here is derived from an EMBL/GenBank/DDBJ whole genome shotgun (WGS) entry which is preliminary data.</text>
</comment>
<keyword evidence="2" id="KW-0489">Methyltransferase</keyword>
<dbReference type="Gene3D" id="3.40.50.150">
    <property type="entry name" value="Vaccinia Virus protein VP39"/>
    <property type="match status" value="1"/>
</dbReference>
<dbReference type="Proteomes" id="UP001209257">
    <property type="component" value="Unassembled WGS sequence"/>
</dbReference>
<gene>
    <name evidence="6" type="ORF">OCL06_14360</name>
</gene>
<dbReference type="EMBL" id="JAOTJC010000012">
    <property type="protein sequence ID" value="MCU7555772.1"/>
    <property type="molecule type" value="Genomic_DNA"/>
</dbReference>
<dbReference type="InterPro" id="IPR003333">
    <property type="entry name" value="CMAS"/>
</dbReference>
<sequence>MSQGETIITSREAPSLGLRACRAAFLKCLSHMPEGQLTIKERGETVGEFGDASSELRAVVDIQELVAYKRLLLGGSIAAGETYMEKQWETDDLTAVIRIFARNLPTLDYWENKFKWLTMPVMKWQHFLNRNTKQQAKKNIEAHYDLGNKLYTRFLDQTMMYSSAIYPDPNASLGDAQHHKLKTICDKLMLTSDDHLLEIGTGWGGLAVYAAKYYGCKVTTTTISEEQFAYASEWVAKESLEDKVTLLKQDYRTLTGQYTKLVSIEMIEAVGRKFLGNFFQKCASLLRSDGLMLLQSITIDDRRFESYANSVDFIQKYIFPGGFLPSQYELNAHMKDHSDFMIRDLHDIGLDYAKTLHDWYVAFTAAKEALLTDGYDERFVRMWTYYLKYCEGGFLERTISTVQLVLSKPAHRELLYRG</sequence>
<evidence type="ECO:0000256" key="3">
    <source>
        <dbReference type="ARBA" id="ARBA00022679"/>
    </source>
</evidence>
<evidence type="ECO:0000256" key="4">
    <source>
        <dbReference type="ARBA" id="ARBA00022691"/>
    </source>
</evidence>
<protein>
    <submittedName>
        <fullName evidence="6">Cyclopropane-fatty-acyl-phospholipid synthase family protein</fullName>
    </submittedName>
</protein>
<dbReference type="RefSeq" id="WP_262995746.1">
    <property type="nucleotide sequence ID" value="NZ_JAOTJC010000012.1"/>
</dbReference>
<keyword evidence="3" id="KW-0808">Transferase</keyword>
<keyword evidence="5" id="KW-0443">Lipid metabolism</keyword>
<dbReference type="PIRSF" id="PIRSF003085">
    <property type="entry name" value="CMAS"/>
    <property type="match status" value="1"/>
</dbReference>
<dbReference type="Pfam" id="PF02353">
    <property type="entry name" value="CMAS"/>
    <property type="match status" value="1"/>
</dbReference>
<reference evidence="7" key="1">
    <citation type="submission" date="2023-07" db="EMBL/GenBank/DDBJ databases">
        <title>Study on multiphase classification of strain Alteromonas salexigens isolated from the Yellow Sea.</title>
        <authorList>
            <person name="Sun L."/>
        </authorList>
    </citation>
    <scope>NUCLEOTIDE SEQUENCE [LARGE SCALE GENOMIC DNA]</scope>
    <source>
        <strain evidence="7">ASW11-19</strain>
    </source>
</reference>
<dbReference type="InterPro" id="IPR029063">
    <property type="entry name" value="SAM-dependent_MTases_sf"/>
</dbReference>
<name>A0ABT2VR20_9ALTE</name>
<comment type="similarity">
    <text evidence="1">Belongs to the CFA/CMAS family.</text>
</comment>
<dbReference type="PANTHER" id="PTHR43667:SF2">
    <property type="entry name" value="FATTY ACID C-METHYL TRANSFERASE"/>
    <property type="match status" value="1"/>
</dbReference>
<evidence type="ECO:0000256" key="1">
    <source>
        <dbReference type="ARBA" id="ARBA00010815"/>
    </source>
</evidence>
<evidence type="ECO:0000313" key="6">
    <source>
        <dbReference type="EMBL" id="MCU7555772.1"/>
    </source>
</evidence>
<proteinExistence type="inferred from homology"/>
<evidence type="ECO:0000256" key="5">
    <source>
        <dbReference type="ARBA" id="ARBA00023098"/>
    </source>
</evidence>